<evidence type="ECO:0000256" key="4">
    <source>
        <dbReference type="ARBA" id="ARBA00023163"/>
    </source>
</evidence>
<comment type="caution">
    <text evidence="6">The sequence shown here is derived from an EMBL/GenBank/DDBJ whole genome shotgun (WGS) entry which is preliminary data.</text>
</comment>
<dbReference type="Pfam" id="PF01628">
    <property type="entry name" value="HrcA"/>
    <property type="match status" value="1"/>
</dbReference>
<proteinExistence type="predicted"/>
<evidence type="ECO:0000256" key="3">
    <source>
        <dbReference type="ARBA" id="ARBA00023016"/>
    </source>
</evidence>
<sequence>MHPRTAHILETVIREFIATGEPVSSKQIYDRYNFDVKSATIRNELNALTSDGYLEQIHISSGRVPTDKGYKFLVDKLIKEKDFKDLKNKTTPGINQIKKEITAGDLSETIEYFASRLQALSLGINMLERSIYKSSLAALLNSLNTSAHETSFEDLCEIVEDFETLEDKISSLTNVVESTAPTVFIGKSPIMRSRHLSVIAEKFDLGDKQYIVVVIGPKRMDYEKNIQMFSKFKRDLESLNE</sequence>
<dbReference type="EMBL" id="PFAZ01000001">
    <property type="protein sequence ID" value="PIR89298.1"/>
    <property type="molecule type" value="Genomic_DNA"/>
</dbReference>
<dbReference type="GO" id="GO:0045892">
    <property type="term" value="P:negative regulation of DNA-templated transcription"/>
    <property type="evidence" value="ECO:0007669"/>
    <property type="project" value="TreeGrafter"/>
</dbReference>
<dbReference type="InterPro" id="IPR036388">
    <property type="entry name" value="WH-like_DNA-bd_sf"/>
</dbReference>
<organism evidence="6 7">
    <name type="scientific">Candidatus Harrisonbacteria bacterium CG10_big_fil_rev_8_21_14_0_10_40_38</name>
    <dbReference type="NCBI Taxonomy" id="1974583"/>
    <lineage>
        <taxon>Bacteria</taxon>
        <taxon>Candidatus Harrisoniibacteriota</taxon>
    </lineage>
</organism>
<dbReference type="InterPro" id="IPR036390">
    <property type="entry name" value="WH_DNA-bd_sf"/>
</dbReference>
<dbReference type="Gene3D" id="1.10.10.10">
    <property type="entry name" value="Winged helix-like DNA-binding domain superfamily/Winged helix DNA-binding domain"/>
    <property type="match status" value="1"/>
</dbReference>
<keyword evidence="1" id="KW-0678">Repressor</keyword>
<gene>
    <name evidence="6" type="ORF">COU07_00145</name>
</gene>
<dbReference type="Gene3D" id="3.30.450.40">
    <property type="match status" value="1"/>
</dbReference>
<dbReference type="GO" id="GO:0003677">
    <property type="term" value="F:DNA binding"/>
    <property type="evidence" value="ECO:0007669"/>
    <property type="project" value="InterPro"/>
</dbReference>
<keyword evidence="4" id="KW-0804">Transcription</keyword>
<keyword evidence="2" id="KW-0805">Transcription regulation</keyword>
<protein>
    <recommendedName>
        <fullName evidence="5">Heat-inducible transcription repressor HrcA C-terminal domain-containing protein</fullName>
    </recommendedName>
</protein>
<dbReference type="SUPFAM" id="SSF55781">
    <property type="entry name" value="GAF domain-like"/>
    <property type="match status" value="1"/>
</dbReference>
<dbReference type="InterPro" id="IPR029016">
    <property type="entry name" value="GAF-like_dom_sf"/>
</dbReference>
<accession>A0A2H0USA6</accession>
<evidence type="ECO:0000259" key="5">
    <source>
        <dbReference type="Pfam" id="PF01628"/>
    </source>
</evidence>
<dbReference type="InterPro" id="IPR002571">
    <property type="entry name" value="HrcA"/>
</dbReference>
<dbReference type="Proteomes" id="UP000231157">
    <property type="component" value="Unassembled WGS sequence"/>
</dbReference>
<evidence type="ECO:0000313" key="7">
    <source>
        <dbReference type="Proteomes" id="UP000231157"/>
    </source>
</evidence>
<dbReference type="PANTHER" id="PTHR34824:SF1">
    <property type="entry name" value="HEAT-INDUCIBLE TRANSCRIPTION REPRESSOR HRCA"/>
    <property type="match status" value="1"/>
</dbReference>
<dbReference type="PANTHER" id="PTHR34824">
    <property type="entry name" value="HEAT-INDUCIBLE TRANSCRIPTION REPRESSOR HRCA"/>
    <property type="match status" value="1"/>
</dbReference>
<evidence type="ECO:0000256" key="1">
    <source>
        <dbReference type="ARBA" id="ARBA00022491"/>
    </source>
</evidence>
<evidence type="ECO:0000256" key="2">
    <source>
        <dbReference type="ARBA" id="ARBA00023015"/>
    </source>
</evidence>
<dbReference type="InterPro" id="IPR021153">
    <property type="entry name" value="HrcA_C"/>
</dbReference>
<evidence type="ECO:0000313" key="6">
    <source>
        <dbReference type="EMBL" id="PIR89298.1"/>
    </source>
</evidence>
<name>A0A2H0USA6_9BACT</name>
<feature type="domain" description="Heat-inducible transcription repressor HrcA C-terminal" evidence="5">
    <location>
        <begin position="76"/>
        <end position="226"/>
    </location>
</feature>
<keyword evidence="3" id="KW-0346">Stress response</keyword>
<reference evidence="7" key="1">
    <citation type="submission" date="2017-09" db="EMBL/GenBank/DDBJ databases">
        <title>Depth-based differentiation of microbial function through sediment-hosted aquifers and enrichment of novel symbionts in the deep terrestrial subsurface.</title>
        <authorList>
            <person name="Probst A.J."/>
            <person name="Ladd B."/>
            <person name="Jarett J.K."/>
            <person name="Geller-Mcgrath D.E."/>
            <person name="Sieber C.M.K."/>
            <person name="Emerson J.B."/>
            <person name="Anantharaman K."/>
            <person name="Thomas B.C."/>
            <person name="Malmstrom R."/>
            <person name="Stieglmeier M."/>
            <person name="Klingl A."/>
            <person name="Woyke T."/>
            <person name="Ryan C.M."/>
            <person name="Banfield J.F."/>
        </authorList>
    </citation>
    <scope>NUCLEOTIDE SEQUENCE [LARGE SCALE GENOMIC DNA]</scope>
</reference>
<dbReference type="SUPFAM" id="SSF46785">
    <property type="entry name" value="Winged helix' DNA-binding domain"/>
    <property type="match status" value="1"/>
</dbReference>
<dbReference type="AlphaFoldDB" id="A0A2H0USA6"/>